<dbReference type="RefSeq" id="WP_261951611.1">
    <property type="nucleotide sequence ID" value="NZ_AP026073.1"/>
</dbReference>
<organism evidence="1 2">
    <name type="scientific">Streptomyces nigrescens</name>
    <dbReference type="NCBI Taxonomy" id="1920"/>
    <lineage>
        <taxon>Bacteria</taxon>
        <taxon>Bacillati</taxon>
        <taxon>Actinomycetota</taxon>
        <taxon>Actinomycetes</taxon>
        <taxon>Kitasatosporales</taxon>
        <taxon>Streptomycetaceae</taxon>
        <taxon>Streptomyces</taxon>
    </lineage>
</organism>
<dbReference type="Proteomes" id="UP001059597">
    <property type="component" value="Chromosome"/>
</dbReference>
<evidence type="ECO:0000313" key="2">
    <source>
        <dbReference type="Proteomes" id="UP001059597"/>
    </source>
</evidence>
<reference evidence="1" key="1">
    <citation type="submission" date="2022-06" db="EMBL/GenBank/DDBJ databases">
        <title>Complete genome sequence of Streptomyces nigrescens HEK616.</title>
        <authorList>
            <person name="Asamizu S."/>
            <person name="Onaka H."/>
        </authorList>
    </citation>
    <scope>NUCLEOTIDE SEQUENCE</scope>
    <source>
        <strain evidence="1">HEK616</strain>
    </source>
</reference>
<dbReference type="EMBL" id="AP026073">
    <property type="protein sequence ID" value="BDM67461.1"/>
    <property type="molecule type" value="Genomic_DNA"/>
</dbReference>
<name>A0ABM7ZM47_STRNI</name>
<protein>
    <submittedName>
        <fullName evidence="1">Uncharacterized protein</fullName>
    </submittedName>
</protein>
<gene>
    <name evidence="1" type="ORF">HEK616_09480</name>
</gene>
<accession>A0ABM7ZM47</accession>
<evidence type="ECO:0000313" key="1">
    <source>
        <dbReference type="EMBL" id="BDM67461.1"/>
    </source>
</evidence>
<keyword evidence="2" id="KW-1185">Reference proteome</keyword>
<proteinExistence type="predicted"/>
<sequence>MHSFYVFEGSLWQGGGGWEHLEVCSDLEELDASVAYYVRTGSWAVGDAFVVRVYQRGELLAERELGPFVTVKVPGLTAMRSAADMRISGGVPEPGGRYDGMEEYAIWEDLPQDMYEIATESPERIQVSVDRDGLALPALVPPVLPPGVGVVIDGRELPYGRTSTLDGCL</sequence>